<dbReference type="NCBIfam" id="NF033788">
    <property type="entry name" value="HTH_metalloreg"/>
    <property type="match status" value="1"/>
</dbReference>
<dbReference type="PROSITE" id="PS50987">
    <property type="entry name" value="HTH_ARSR_2"/>
    <property type="match status" value="1"/>
</dbReference>
<dbReference type="Gene3D" id="1.10.10.10">
    <property type="entry name" value="Winged helix-like DNA-binding domain superfamily/Winged helix DNA-binding domain"/>
    <property type="match status" value="1"/>
</dbReference>
<keyword evidence="3" id="KW-0804">Transcription</keyword>
<proteinExistence type="predicted"/>
<keyword evidence="1" id="KW-0805">Transcription regulation</keyword>
<dbReference type="RefSeq" id="WP_227018690.1">
    <property type="nucleotide sequence ID" value="NZ_JAGSND010000007.1"/>
</dbReference>
<evidence type="ECO:0000256" key="1">
    <source>
        <dbReference type="ARBA" id="ARBA00023015"/>
    </source>
</evidence>
<dbReference type="SMART" id="SM00418">
    <property type="entry name" value="HTH_ARSR"/>
    <property type="match status" value="1"/>
</dbReference>
<dbReference type="Pfam" id="PF01022">
    <property type="entry name" value="HTH_5"/>
    <property type="match status" value="1"/>
</dbReference>
<dbReference type="InterPro" id="IPR036388">
    <property type="entry name" value="WH-like_DNA-bd_sf"/>
</dbReference>
<dbReference type="PANTHER" id="PTHR33154:SF18">
    <property type="entry name" value="ARSENICAL RESISTANCE OPERON REPRESSOR"/>
    <property type="match status" value="1"/>
</dbReference>
<reference evidence="5" key="1">
    <citation type="submission" date="2021-04" db="EMBL/GenBank/DDBJ databases">
        <title>Sinoanaerobacter chloroacetimidivorans sp. nov., an obligate anaerobic bacterium isolated from anaerobic sludge.</title>
        <authorList>
            <person name="Bao Y."/>
        </authorList>
    </citation>
    <scope>NUCLEOTIDE SEQUENCE</scope>
    <source>
        <strain evidence="5">BAD-6</strain>
    </source>
</reference>
<evidence type="ECO:0000313" key="5">
    <source>
        <dbReference type="EMBL" id="MBR0598569.1"/>
    </source>
</evidence>
<dbReference type="InterPro" id="IPR011991">
    <property type="entry name" value="ArsR-like_HTH"/>
</dbReference>
<dbReference type="InterPro" id="IPR051081">
    <property type="entry name" value="HTH_MetalResp_TranReg"/>
</dbReference>
<evidence type="ECO:0000256" key="3">
    <source>
        <dbReference type="ARBA" id="ARBA00023163"/>
    </source>
</evidence>
<dbReference type="PRINTS" id="PR00778">
    <property type="entry name" value="HTHARSR"/>
</dbReference>
<evidence type="ECO:0000259" key="4">
    <source>
        <dbReference type="PROSITE" id="PS50987"/>
    </source>
</evidence>
<dbReference type="Proteomes" id="UP000675664">
    <property type="component" value="Unassembled WGS sequence"/>
</dbReference>
<evidence type="ECO:0000256" key="2">
    <source>
        <dbReference type="ARBA" id="ARBA00023125"/>
    </source>
</evidence>
<dbReference type="SUPFAM" id="SSF46785">
    <property type="entry name" value="Winged helix' DNA-binding domain"/>
    <property type="match status" value="1"/>
</dbReference>
<organism evidence="5 6">
    <name type="scientific">Sinanaerobacter chloroacetimidivorans</name>
    <dbReference type="NCBI Taxonomy" id="2818044"/>
    <lineage>
        <taxon>Bacteria</taxon>
        <taxon>Bacillati</taxon>
        <taxon>Bacillota</taxon>
        <taxon>Clostridia</taxon>
        <taxon>Peptostreptococcales</taxon>
        <taxon>Anaerovoracaceae</taxon>
        <taxon>Sinanaerobacter</taxon>
    </lineage>
</organism>
<dbReference type="PANTHER" id="PTHR33154">
    <property type="entry name" value="TRANSCRIPTIONAL REGULATOR, ARSR FAMILY"/>
    <property type="match status" value="1"/>
</dbReference>
<dbReference type="AlphaFoldDB" id="A0A8J8B1T2"/>
<dbReference type="GO" id="GO:0003677">
    <property type="term" value="F:DNA binding"/>
    <property type="evidence" value="ECO:0007669"/>
    <property type="project" value="UniProtKB-KW"/>
</dbReference>
<keyword evidence="6" id="KW-1185">Reference proteome</keyword>
<reference evidence="5" key="2">
    <citation type="submission" date="2021-04" db="EMBL/GenBank/DDBJ databases">
        <authorList>
            <person name="Liu J."/>
        </authorList>
    </citation>
    <scope>NUCLEOTIDE SEQUENCE</scope>
    <source>
        <strain evidence="5">BAD-6</strain>
    </source>
</reference>
<keyword evidence="2" id="KW-0238">DNA-binding</keyword>
<sequence>MEDYEINPWERYTVVYKALSDITRLKIMWLLLSIDSKISVSEIIDVLGENQYNVSKHLKILKNAGLIYEKKDGRWTFYHYRSRNDAFDLEVRQTVLTIPIELMSDEVSRCQKRLAMRVDGKCVVGAESNVWDEVKSETKD</sequence>
<dbReference type="InterPro" id="IPR036390">
    <property type="entry name" value="WH_DNA-bd_sf"/>
</dbReference>
<protein>
    <submittedName>
        <fullName evidence="5">Winged helix-turn-helix transcriptional regulator</fullName>
    </submittedName>
</protein>
<dbReference type="CDD" id="cd00090">
    <property type="entry name" value="HTH_ARSR"/>
    <property type="match status" value="1"/>
</dbReference>
<accession>A0A8J8B1T2</accession>
<dbReference type="EMBL" id="JAGSND010000007">
    <property type="protein sequence ID" value="MBR0598569.1"/>
    <property type="molecule type" value="Genomic_DNA"/>
</dbReference>
<evidence type="ECO:0000313" key="6">
    <source>
        <dbReference type="Proteomes" id="UP000675664"/>
    </source>
</evidence>
<dbReference type="GO" id="GO:0003700">
    <property type="term" value="F:DNA-binding transcription factor activity"/>
    <property type="evidence" value="ECO:0007669"/>
    <property type="project" value="InterPro"/>
</dbReference>
<name>A0A8J8B1T2_9FIRM</name>
<dbReference type="InterPro" id="IPR001845">
    <property type="entry name" value="HTH_ArsR_DNA-bd_dom"/>
</dbReference>
<gene>
    <name evidence="5" type="ORF">KCX82_11820</name>
</gene>
<comment type="caution">
    <text evidence="5">The sequence shown here is derived from an EMBL/GenBank/DDBJ whole genome shotgun (WGS) entry which is preliminary data.</text>
</comment>
<feature type="domain" description="HTH arsR-type" evidence="4">
    <location>
        <begin position="4"/>
        <end position="106"/>
    </location>
</feature>